<feature type="domain" description="M23ase beta-sheet core" evidence="3">
    <location>
        <begin position="119"/>
        <end position="215"/>
    </location>
</feature>
<accession>A0AB39HQU0</accession>
<keyword evidence="2" id="KW-0812">Transmembrane</keyword>
<keyword evidence="2" id="KW-1133">Transmembrane helix</keyword>
<dbReference type="EMBL" id="CP162599">
    <property type="protein sequence ID" value="XDK32645.1"/>
    <property type="molecule type" value="Genomic_DNA"/>
</dbReference>
<feature type="compositionally biased region" description="Acidic residues" evidence="1">
    <location>
        <begin position="230"/>
        <end position="241"/>
    </location>
</feature>
<feature type="region of interest" description="Disordered" evidence="1">
    <location>
        <begin position="223"/>
        <end position="283"/>
    </location>
</feature>
<organism evidence="4">
    <name type="scientific">Ornithinibacillus sp. 4-3</name>
    <dbReference type="NCBI Taxonomy" id="3231488"/>
    <lineage>
        <taxon>Bacteria</taxon>
        <taxon>Bacillati</taxon>
        <taxon>Bacillota</taxon>
        <taxon>Bacilli</taxon>
        <taxon>Bacillales</taxon>
        <taxon>Bacillaceae</taxon>
        <taxon>Ornithinibacillus</taxon>
    </lineage>
</organism>
<evidence type="ECO:0000256" key="2">
    <source>
        <dbReference type="SAM" id="Phobius"/>
    </source>
</evidence>
<gene>
    <name evidence="4" type="ORF">AB4Y30_16805</name>
</gene>
<feature type="region of interest" description="Disordered" evidence="1">
    <location>
        <begin position="47"/>
        <end position="70"/>
    </location>
</feature>
<feature type="compositionally biased region" description="Polar residues" evidence="1">
    <location>
        <begin position="47"/>
        <end position="64"/>
    </location>
</feature>
<dbReference type="CDD" id="cd12797">
    <property type="entry name" value="M23_peptidase"/>
    <property type="match status" value="1"/>
</dbReference>
<evidence type="ECO:0000256" key="1">
    <source>
        <dbReference type="SAM" id="MobiDB-lite"/>
    </source>
</evidence>
<dbReference type="InterPro" id="IPR011055">
    <property type="entry name" value="Dup_hybrid_motif"/>
</dbReference>
<dbReference type="SUPFAM" id="SSF51261">
    <property type="entry name" value="Duplicated hybrid motif"/>
    <property type="match status" value="1"/>
</dbReference>
<dbReference type="Pfam" id="PF01551">
    <property type="entry name" value="Peptidase_M23"/>
    <property type="match status" value="1"/>
</dbReference>
<dbReference type="PANTHER" id="PTHR21666">
    <property type="entry name" value="PEPTIDASE-RELATED"/>
    <property type="match status" value="1"/>
</dbReference>
<dbReference type="InterPro" id="IPR016047">
    <property type="entry name" value="M23ase_b-sheet_dom"/>
</dbReference>
<keyword evidence="2" id="KW-0472">Membrane</keyword>
<dbReference type="InterPro" id="IPR050570">
    <property type="entry name" value="Cell_wall_metabolism_enzyme"/>
</dbReference>
<dbReference type="AlphaFoldDB" id="A0AB39HQU0"/>
<reference evidence="4" key="1">
    <citation type="submission" date="2024-07" db="EMBL/GenBank/DDBJ databases">
        <title>Halotolerant mesophilic bacterium Ornithinibacillus sp. 4-3, sp. nov., isolated from soil.</title>
        <authorList>
            <person name="Sidarenka A.V."/>
            <person name="Guliayeva D.E."/>
            <person name="Leanovich S.I."/>
            <person name="Hileuskaya K.S."/>
            <person name="Akhremchuk A.E."/>
            <person name="Sikolenko M.A."/>
            <person name="Valentovich L.N."/>
        </authorList>
    </citation>
    <scope>NUCLEOTIDE SEQUENCE</scope>
    <source>
        <strain evidence="4">4-3</strain>
    </source>
</reference>
<dbReference type="Gene3D" id="2.70.70.10">
    <property type="entry name" value="Glucose Permease (Domain IIA)"/>
    <property type="match status" value="1"/>
</dbReference>
<evidence type="ECO:0000259" key="3">
    <source>
        <dbReference type="Pfam" id="PF01551"/>
    </source>
</evidence>
<dbReference type="PANTHER" id="PTHR21666:SF291">
    <property type="entry name" value="STAGE II SPORULATION PROTEIN Q"/>
    <property type="match status" value="1"/>
</dbReference>
<dbReference type="RefSeq" id="WP_368653333.1">
    <property type="nucleotide sequence ID" value="NZ_CP162599.1"/>
</dbReference>
<protein>
    <submittedName>
        <fullName evidence="4">Peptidoglycan DD-metalloendopeptidase family protein</fullName>
    </submittedName>
</protein>
<evidence type="ECO:0000313" key="4">
    <source>
        <dbReference type="EMBL" id="XDK32645.1"/>
    </source>
</evidence>
<name>A0AB39HQU0_9BACI</name>
<feature type="transmembrane region" description="Helical" evidence="2">
    <location>
        <begin position="21"/>
        <end position="38"/>
    </location>
</feature>
<proteinExistence type="predicted"/>
<feature type="compositionally biased region" description="Acidic residues" evidence="1">
    <location>
        <begin position="249"/>
        <end position="283"/>
    </location>
</feature>
<sequence>MKEKSKWKWKRMAQKKWLFPAMYLFLAVFLISGVYWYQNSTKQVPEVQQESVENKEQPASNDPTEQAAEPVMEPSEIIQMPVNKTEKLEIVTKFFDYNASAEEQQNSLIQYNNRFYQSVGIDITVPEQETFDVVASLSGTVEEVKEDPLMGNVVVLAHDQGVKTYYASLGDVSVKTGDQLKQGNKLGNAGENLFGKDNGTHLHFEIRKDDQKLNPEAFFNQSVSKLEEATFTDDDERDDERDDQHRDEDDRDDEPEDDQDEYNDEQDDNDEDRDDSEDSSATS</sequence>
<dbReference type="GO" id="GO:0004222">
    <property type="term" value="F:metalloendopeptidase activity"/>
    <property type="evidence" value="ECO:0007669"/>
    <property type="project" value="TreeGrafter"/>
</dbReference>